<proteinExistence type="inferred from homology"/>
<dbReference type="Pfam" id="PF08971">
    <property type="entry name" value="GlgS"/>
    <property type="match status" value="1"/>
</dbReference>
<protein>
    <recommendedName>
        <fullName evidence="1">Surface composition regulator</fullName>
    </recommendedName>
</protein>
<accession>A0AAI9DIF6</accession>
<dbReference type="GO" id="GO:1902201">
    <property type="term" value="P:negative regulation of bacterial-type flagellum-dependent cell motility"/>
    <property type="evidence" value="ECO:0007669"/>
    <property type="project" value="UniProtKB-UniRule"/>
</dbReference>
<dbReference type="NCBIfam" id="NF002793">
    <property type="entry name" value="PRK02922.1"/>
    <property type="match status" value="1"/>
</dbReference>
<comment type="function">
    <text evidence="1">Major determinant of cell surface composition. Negatively regulates motility, adhesion and synthesis of biofilm exopolysaccharides.</text>
</comment>
<dbReference type="AlphaFoldDB" id="A0AAI9DIF6"/>
<name>A0AAI9DIF6_PLUGE</name>
<gene>
    <name evidence="1 2" type="primary">glgS</name>
    <name evidence="2" type="ORF">QEG54_001018</name>
</gene>
<organism evidence="2">
    <name type="scientific">Pluralibacter gergoviae</name>
    <name type="common">Enterobacter gergoviae</name>
    <dbReference type="NCBI Taxonomy" id="61647"/>
    <lineage>
        <taxon>Bacteria</taxon>
        <taxon>Pseudomonadati</taxon>
        <taxon>Pseudomonadota</taxon>
        <taxon>Gammaproteobacteria</taxon>
        <taxon>Enterobacterales</taxon>
        <taxon>Enterobacteriaceae</taxon>
        <taxon>Pluralibacter</taxon>
    </lineage>
</organism>
<evidence type="ECO:0000313" key="2">
    <source>
        <dbReference type="EMBL" id="EML1470330.1"/>
    </source>
</evidence>
<dbReference type="EMBL" id="ABLOKC030000004">
    <property type="protein sequence ID" value="EML1470330.1"/>
    <property type="molecule type" value="Genomic_DNA"/>
</dbReference>
<dbReference type="InterPro" id="IPR015065">
    <property type="entry name" value="GlgS"/>
</dbReference>
<reference evidence="2" key="1">
    <citation type="submission" date="2024-02" db="EMBL/GenBank/DDBJ databases">
        <authorList>
            <consortium name="Clinical and Environmental Microbiology Branch: Whole genome sequencing antimicrobial resistance pathogens in the healthcare setting"/>
        </authorList>
    </citation>
    <scope>NUCLEOTIDE SEQUENCE</scope>
    <source>
        <strain evidence="2">2021DK-00143</strain>
    </source>
</reference>
<evidence type="ECO:0000256" key="1">
    <source>
        <dbReference type="HAMAP-Rule" id="MF_00525"/>
    </source>
</evidence>
<dbReference type="HAMAP" id="MF_00525">
    <property type="entry name" value="GlgS"/>
    <property type="match status" value="1"/>
</dbReference>
<comment type="similarity">
    <text evidence="1">Belongs to the GlgS family.</text>
</comment>
<sequence length="67" mass="8055">MLMDNSIYSLKNFDFLARTFAIMQVEGHPVDINAVTGNMDDEHRRWFCERYAYYCQKEREEKTLILS</sequence>
<comment type="caution">
    <text evidence="2">The sequence shown here is derived from an EMBL/GenBank/DDBJ whole genome shotgun (WGS) entry which is preliminary data.</text>
</comment>
<dbReference type="GO" id="GO:1900191">
    <property type="term" value="P:negative regulation of single-species biofilm formation"/>
    <property type="evidence" value="ECO:0007669"/>
    <property type="project" value="UniProtKB-UniRule"/>
</dbReference>
<dbReference type="Gene3D" id="1.20.970.20">
    <property type="entry name" value="Glycogen synthesis protein GlgS"/>
    <property type="match status" value="1"/>
</dbReference>
<dbReference type="InterPro" id="IPR036295">
    <property type="entry name" value="GlgS_sf"/>
</dbReference>
<dbReference type="SUPFAM" id="SSF109747">
    <property type="entry name" value="Glycogen synthesis protein GlgS"/>
    <property type="match status" value="1"/>
</dbReference>